<name>A0A6B0U790_IXORI</name>
<dbReference type="InterPro" id="IPR028233">
    <property type="entry name" value="BBIP10"/>
</dbReference>
<dbReference type="PANTHER" id="PTHR28596">
    <property type="entry name" value="BBSOME-INTERACTING PROTEIN 1"/>
    <property type="match status" value="1"/>
</dbReference>
<protein>
    <submittedName>
        <fullName evidence="1">Uncharacterized protein</fullName>
    </submittedName>
</protein>
<dbReference type="Pfam" id="PF14777">
    <property type="entry name" value="BBIP10"/>
    <property type="match status" value="1"/>
</dbReference>
<proteinExistence type="predicted"/>
<dbReference type="GO" id="GO:0097500">
    <property type="term" value="P:receptor localization to non-motile cilium"/>
    <property type="evidence" value="ECO:0007669"/>
    <property type="project" value="TreeGrafter"/>
</dbReference>
<sequence length="102" mass="11532">MEHLLCCKVLIANSITIRAILELRALFAKWVYGECPRSRPHVALVADAGAVHEVVPSRGEQFQECRARPVLCRPKLLPLQSMSLEKLERLQAEAQQRARQST</sequence>
<reference evidence="1" key="1">
    <citation type="submission" date="2019-12" db="EMBL/GenBank/DDBJ databases">
        <title>An insight into the sialome of adult female Ixodes ricinus ticks feeding for 6 days.</title>
        <authorList>
            <person name="Perner J."/>
            <person name="Ribeiro J.M.C."/>
        </authorList>
    </citation>
    <scope>NUCLEOTIDE SEQUENCE</scope>
    <source>
        <strain evidence="1">Semi-engorged</strain>
        <tissue evidence="1">Salivary glands</tissue>
    </source>
</reference>
<dbReference type="GO" id="GO:0034464">
    <property type="term" value="C:BBSome"/>
    <property type="evidence" value="ECO:0007669"/>
    <property type="project" value="InterPro"/>
</dbReference>
<organism evidence="1">
    <name type="scientific">Ixodes ricinus</name>
    <name type="common">Common tick</name>
    <name type="synonym">Acarus ricinus</name>
    <dbReference type="NCBI Taxonomy" id="34613"/>
    <lineage>
        <taxon>Eukaryota</taxon>
        <taxon>Metazoa</taxon>
        <taxon>Ecdysozoa</taxon>
        <taxon>Arthropoda</taxon>
        <taxon>Chelicerata</taxon>
        <taxon>Arachnida</taxon>
        <taxon>Acari</taxon>
        <taxon>Parasitiformes</taxon>
        <taxon>Ixodida</taxon>
        <taxon>Ixodoidea</taxon>
        <taxon>Ixodidae</taxon>
        <taxon>Ixodinae</taxon>
        <taxon>Ixodes</taxon>
    </lineage>
</organism>
<dbReference type="PANTHER" id="PTHR28596:SF1">
    <property type="entry name" value="BBSOME-INTERACTING PROTEIN 1"/>
    <property type="match status" value="1"/>
</dbReference>
<dbReference type="AlphaFoldDB" id="A0A6B0U790"/>
<accession>A0A6B0U790</accession>
<evidence type="ECO:0000313" key="1">
    <source>
        <dbReference type="EMBL" id="MXU88442.1"/>
    </source>
</evidence>
<dbReference type="GO" id="GO:0060271">
    <property type="term" value="P:cilium assembly"/>
    <property type="evidence" value="ECO:0007669"/>
    <property type="project" value="InterPro"/>
</dbReference>
<dbReference type="EMBL" id="GIFC01006359">
    <property type="protein sequence ID" value="MXU88442.1"/>
    <property type="molecule type" value="Transcribed_RNA"/>
</dbReference>